<evidence type="ECO:0000259" key="3">
    <source>
        <dbReference type="PROSITE" id="PS51000"/>
    </source>
</evidence>
<dbReference type="InterPro" id="IPR036390">
    <property type="entry name" value="WH_DNA-bd_sf"/>
</dbReference>
<dbReference type="SUPFAM" id="SSF46785">
    <property type="entry name" value="Winged helix' DNA-binding domain"/>
    <property type="match status" value="1"/>
</dbReference>
<dbReference type="Gene3D" id="1.10.10.10">
    <property type="entry name" value="Winged helix-like DNA-binding domain superfamily/Winged helix DNA-binding domain"/>
    <property type="match status" value="1"/>
</dbReference>
<keyword evidence="5" id="KW-1185">Reference proteome</keyword>
<dbReference type="Pfam" id="PF13280">
    <property type="entry name" value="WYL"/>
    <property type="match status" value="1"/>
</dbReference>
<dbReference type="PROSITE" id="PS51000">
    <property type="entry name" value="HTH_DEOR_2"/>
    <property type="match status" value="1"/>
</dbReference>
<sequence length="225" mass="24918">MTRTDRLLDLLRILRDGALHRAQDLSARLGVSQRTIYRDMDRLAAAGVPVEGTRGTGYRLATHITLPPLPLTQGELEALHLGIAIVAEAADPDLKSAAQSLADKIDALLPEETIAEAEAWKTALTPFADAARGLSHMAALRGAIRGRQKLRLTYRAPDGGLSHRTIRPLRLENWGRIWTLTAWCELREDFREFRLDLIEEAVPLPELFVDEPGKTLAEDRAHTPG</sequence>
<keyword evidence="2" id="KW-0804">Transcription</keyword>
<evidence type="ECO:0000313" key="5">
    <source>
        <dbReference type="Proteomes" id="UP000294662"/>
    </source>
</evidence>
<dbReference type="PANTHER" id="PTHR34580">
    <property type="match status" value="1"/>
</dbReference>
<dbReference type="Pfam" id="PF08279">
    <property type="entry name" value="HTH_11"/>
    <property type="match status" value="1"/>
</dbReference>
<dbReference type="InterPro" id="IPR026881">
    <property type="entry name" value="WYL_dom"/>
</dbReference>
<dbReference type="PROSITE" id="PS52050">
    <property type="entry name" value="WYL"/>
    <property type="match status" value="1"/>
</dbReference>
<dbReference type="EMBL" id="SMFP01000002">
    <property type="protein sequence ID" value="TDE40241.1"/>
    <property type="molecule type" value="Genomic_DNA"/>
</dbReference>
<dbReference type="RefSeq" id="WP_132827499.1">
    <property type="nucleotide sequence ID" value="NZ_SMFP01000002.1"/>
</dbReference>
<dbReference type="AlphaFoldDB" id="A0A4R5EYX2"/>
<gene>
    <name evidence="4" type="ORF">E1B25_04620</name>
</gene>
<evidence type="ECO:0000256" key="1">
    <source>
        <dbReference type="ARBA" id="ARBA00023015"/>
    </source>
</evidence>
<dbReference type="InterPro" id="IPR036388">
    <property type="entry name" value="WH-like_DNA-bd_sf"/>
</dbReference>
<dbReference type="GO" id="GO:0003700">
    <property type="term" value="F:DNA-binding transcription factor activity"/>
    <property type="evidence" value="ECO:0007669"/>
    <property type="project" value="InterPro"/>
</dbReference>
<reference evidence="4 5" key="1">
    <citation type="submission" date="2019-03" db="EMBL/GenBank/DDBJ databases">
        <authorList>
            <person name="Zhang S."/>
        </authorList>
    </citation>
    <scope>NUCLEOTIDE SEQUENCE [LARGE SCALE GENOMIC DNA]</scope>
    <source>
        <strain evidence="4 5">S4J41</strain>
    </source>
</reference>
<feature type="domain" description="HTH deoR-type" evidence="3">
    <location>
        <begin position="3"/>
        <end position="58"/>
    </location>
</feature>
<dbReference type="Proteomes" id="UP000294662">
    <property type="component" value="Unassembled WGS sequence"/>
</dbReference>
<protein>
    <submittedName>
        <fullName evidence="4">YafY family transcriptional regulator</fullName>
    </submittedName>
</protein>
<name>A0A4R5EYX2_9RHOB</name>
<evidence type="ECO:0000313" key="4">
    <source>
        <dbReference type="EMBL" id="TDE40241.1"/>
    </source>
</evidence>
<evidence type="ECO:0000256" key="2">
    <source>
        <dbReference type="ARBA" id="ARBA00023163"/>
    </source>
</evidence>
<organism evidence="4 5">
    <name type="scientific">Antarcticimicrobium sediminis</name>
    <dbReference type="NCBI Taxonomy" id="2546227"/>
    <lineage>
        <taxon>Bacteria</taxon>
        <taxon>Pseudomonadati</taxon>
        <taxon>Pseudomonadota</taxon>
        <taxon>Alphaproteobacteria</taxon>
        <taxon>Rhodobacterales</taxon>
        <taxon>Paracoccaceae</taxon>
        <taxon>Antarcticimicrobium</taxon>
    </lineage>
</organism>
<proteinExistence type="predicted"/>
<dbReference type="OrthoDB" id="9807255at2"/>
<dbReference type="InterPro" id="IPR001034">
    <property type="entry name" value="DeoR_HTH"/>
</dbReference>
<dbReference type="InterPro" id="IPR013196">
    <property type="entry name" value="HTH_11"/>
</dbReference>
<dbReference type="InterPro" id="IPR051534">
    <property type="entry name" value="CBASS_pafABC_assoc_protein"/>
</dbReference>
<comment type="caution">
    <text evidence="4">The sequence shown here is derived from an EMBL/GenBank/DDBJ whole genome shotgun (WGS) entry which is preliminary data.</text>
</comment>
<dbReference type="PANTHER" id="PTHR34580:SF3">
    <property type="entry name" value="PROTEIN PAFB"/>
    <property type="match status" value="1"/>
</dbReference>
<keyword evidence="1" id="KW-0805">Transcription regulation</keyword>
<accession>A0A4R5EYX2</accession>